<accession>V4B8E7</accession>
<dbReference type="OrthoDB" id="10036512at2759"/>
<organism evidence="1 2">
    <name type="scientific">Lottia gigantea</name>
    <name type="common">Giant owl limpet</name>
    <dbReference type="NCBI Taxonomy" id="225164"/>
    <lineage>
        <taxon>Eukaryota</taxon>
        <taxon>Metazoa</taxon>
        <taxon>Spiralia</taxon>
        <taxon>Lophotrochozoa</taxon>
        <taxon>Mollusca</taxon>
        <taxon>Gastropoda</taxon>
        <taxon>Patellogastropoda</taxon>
        <taxon>Lottioidea</taxon>
        <taxon>Lottiidae</taxon>
        <taxon>Lottia</taxon>
    </lineage>
</organism>
<dbReference type="Proteomes" id="UP000030746">
    <property type="component" value="Unassembled WGS sequence"/>
</dbReference>
<keyword evidence="2" id="KW-1185">Reference proteome</keyword>
<dbReference type="CTD" id="20230704"/>
<dbReference type="GeneID" id="20230704"/>
<proteinExistence type="predicted"/>
<dbReference type="KEGG" id="lgi:LOTGIDRAFT_111295"/>
<sequence>MTDSHLVNIQVNIDGLPLFKSSSIQFWPILGRLLLPYTAEPFVIGIYVGDSNVNC</sequence>
<dbReference type="EMBL" id="KB200329">
    <property type="protein sequence ID" value="ESP02012.1"/>
    <property type="molecule type" value="Genomic_DNA"/>
</dbReference>
<protein>
    <submittedName>
        <fullName evidence="1">Uncharacterized protein</fullName>
    </submittedName>
</protein>
<dbReference type="AlphaFoldDB" id="V4B8E7"/>
<dbReference type="RefSeq" id="XP_009047170.1">
    <property type="nucleotide sequence ID" value="XM_009048922.1"/>
</dbReference>
<gene>
    <name evidence="1" type="ORF">LOTGIDRAFT_111295</name>
</gene>
<dbReference type="HOGENOM" id="CLU_3034721_0_0_1"/>
<reference evidence="1 2" key="1">
    <citation type="journal article" date="2013" name="Nature">
        <title>Insights into bilaterian evolution from three spiralian genomes.</title>
        <authorList>
            <person name="Simakov O."/>
            <person name="Marletaz F."/>
            <person name="Cho S.J."/>
            <person name="Edsinger-Gonzales E."/>
            <person name="Havlak P."/>
            <person name="Hellsten U."/>
            <person name="Kuo D.H."/>
            <person name="Larsson T."/>
            <person name="Lv J."/>
            <person name="Arendt D."/>
            <person name="Savage R."/>
            <person name="Osoegawa K."/>
            <person name="de Jong P."/>
            <person name="Grimwood J."/>
            <person name="Chapman J.A."/>
            <person name="Shapiro H."/>
            <person name="Aerts A."/>
            <person name="Otillar R.P."/>
            <person name="Terry A.Y."/>
            <person name="Boore J.L."/>
            <person name="Grigoriev I.V."/>
            <person name="Lindberg D.R."/>
            <person name="Seaver E.C."/>
            <person name="Weisblat D.A."/>
            <person name="Putnam N.H."/>
            <person name="Rokhsar D.S."/>
        </authorList>
    </citation>
    <scope>NUCLEOTIDE SEQUENCE [LARGE SCALE GENOMIC DNA]</scope>
</reference>
<evidence type="ECO:0000313" key="2">
    <source>
        <dbReference type="Proteomes" id="UP000030746"/>
    </source>
</evidence>
<evidence type="ECO:0000313" key="1">
    <source>
        <dbReference type="EMBL" id="ESP02012.1"/>
    </source>
</evidence>
<name>V4B8E7_LOTGI</name>